<sequence length="148" mass="15915">MIEKTTRVASTLREYALLDVQSQSPCGQCRVAGHCGTSVLQRWFGRRDKPVRVRNHLGLKAGERAVIGIRESELVEASFLAYLLPVITMALAASTGAAWGFGDGVVALCSFCGLGAGLCISNYLATRTKAGRCQAVLLRKVTELEQAE</sequence>
<feature type="transmembrane region" description="Helical" evidence="1">
    <location>
        <begin position="105"/>
        <end position="125"/>
    </location>
</feature>
<dbReference type="InterPro" id="IPR007359">
    <property type="entry name" value="SigmaE_reg_RseC_MucC"/>
</dbReference>
<dbReference type="PANTHER" id="PTHR35867">
    <property type="entry name" value="PROTEIN RSEC"/>
    <property type="match status" value="1"/>
</dbReference>
<evidence type="ECO:0000256" key="1">
    <source>
        <dbReference type="SAM" id="Phobius"/>
    </source>
</evidence>
<organism evidence="2">
    <name type="scientific">hydrothermal vent metagenome</name>
    <dbReference type="NCBI Taxonomy" id="652676"/>
    <lineage>
        <taxon>unclassified sequences</taxon>
        <taxon>metagenomes</taxon>
        <taxon>ecological metagenomes</taxon>
    </lineage>
</organism>
<protein>
    <recommendedName>
        <fullName evidence="3">Sigma factor RpoE regulatory protein RseC</fullName>
    </recommendedName>
</protein>
<evidence type="ECO:0000313" key="2">
    <source>
        <dbReference type="EMBL" id="VAW75507.1"/>
    </source>
</evidence>
<proteinExistence type="predicted"/>
<reference evidence="2" key="1">
    <citation type="submission" date="2018-06" db="EMBL/GenBank/DDBJ databases">
        <authorList>
            <person name="Zhirakovskaya E."/>
        </authorList>
    </citation>
    <scope>NUCLEOTIDE SEQUENCE</scope>
</reference>
<dbReference type="AlphaFoldDB" id="A0A3B0YIZ7"/>
<dbReference type="InterPro" id="IPR026268">
    <property type="entry name" value="RseC"/>
</dbReference>
<dbReference type="PIRSF" id="PIRSF004923">
    <property type="entry name" value="RseC"/>
    <property type="match status" value="1"/>
</dbReference>
<keyword evidence="1" id="KW-0812">Transmembrane</keyword>
<dbReference type="PANTHER" id="PTHR35867:SF1">
    <property type="entry name" value="PROTEIN RSEC"/>
    <property type="match status" value="1"/>
</dbReference>
<evidence type="ECO:0008006" key="3">
    <source>
        <dbReference type="Google" id="ProtNLM"/>
    </source>
</evidence>
<name>A0A3B0YIZ7_9ZZZZ</name>
<dbReference type="Pfam" id="PF04246">
    <property type="entry name" value="RseC_MucC"/>
    <property type="match status" value="1"/>
</dbReference>
<dbReference type="EMBL" id="UOFM01000138">
    <property type="protein sequence ID" value="VAW75507.1"/>
    <property type="molecule type" value="Genomic_DNA"/>
</dbReference>
<keyword evidence="1" id="KW-0472">Membrane</keyword>
<gene>
    <name evidence="2" type="ORF">MNBD_GAMMA14-1291</name>
</gene>
<accession>A0A3B0YIZ7</accession>
<feature type="transmembrane region" description="Helical" evidence="1">
    <location>
        <begin position="79"/>
        <end position="99"/>
    </location>
</feature>
<keyword evidence="1" id="KW-1133">Transmembrane helix</keyword>